<reference evidence="2" key="4">
    <citation type="submission" date="2016-09" db="EMBL/GenBank/DDBJ databases">
        <authorList>
            <person name="Pfeiffer F."/>
        </authorList>
    </citation>
    <scope>NUCLEOTIDE SEQUENCE</scope>
    <source>
        <strain evidence="2">ATCC 43099</strain>
    </source>
</reference>
<organism evidence="2 4">
    <name type="scientific">Natrialba magadii (strain ATCC 43099 / DSM 3394 / CCM 3739 / CIP 104546 / IAM 13178 / JCM 8861 / NBRC 102185 / NCIMB 2190 / MS3)</name>
    <name type="common">Natronobacterium magadii</name>
    <dbReference type="NCBI Taxonomy" id="547559"/>
    <lineage>
        <taxon>Archaea</taxon>
        <taxon>Methanobacteriati</taxon>
        <taxon>Methanobacteriota</taxon>
        <taxon>Stenosarchaea group</taxon>
        <taxon>Halobacteria</taxon>
        <taxon>Halobacteriales</taxon>
        <taxon>Natrialbaceae</taxon>
        <taxon>Natrialba</taxon>
    </lineage>
</organism>
<keyword evidence="4" id="KW-1185">Reference proteome</keyword>
<dbReference type="GeneID" id="8824862"/>
<protein>
    <submittedName>
        <fullName evidence="2">Uncharacterized protein</fullName>
    </submittedName>
</protein>
<evidence type="ECO:0000313" key="5">
    <source>
        <dbReference type="Proteomes" id="UP000011543"/>
    </source>
</evidence>
<dbReference type="Proteomes" id="UP000011543">
    <property type="component" value="Unassembled WGS sequence"/>
</dbReference>
<dbReference type="KEGG" id="nmg:Nmag_2020"/>
<dbReference type="Proteomes" id="UP000001879">
    <property type="component" value="Chromosome"/>
</dbReference>
<dbReference type="RefSeq" id="WP_004267436.1">
    <property type="nucleotide sequence ID" value="NC_013922.1"/>
</dbReference>
<reference evidence="2 4" key="2">
    <citation type="journal article" date="2012" name="BMC Genomics">
        <title>A comparative genomics perspective on the genetic content of the alkaliphilic haloarchaeon Natrialba magadii ATCC 43099T.</title>
        <authorList>
            <person name="Siddaramappa S."/>
            <person name="Challacombe J.F."/>
            <person name="Decastro R.E."/>
            <person name="Pfeiffer F."/>
            <person name="Sastre D.E."/>
            <person name="Gimenez M.I."/>
            <person name="Paggi R.A."/>
            <person name="Detter J.C."/>
            <person name="Davenport K.W."/>
            <person name="Goodwin L.A."/>
            <person name="Kyrpides N."/>
            <person name="Tapia R."/>
            <person name="Pitluck S."/>
            <person name="Lucas S."/>
            <person name="Woyke T."/>
            <person name="Maupin-Furlow J.A."/>
        </authorList>
    </citation>
    <scope>NUCLEOTIDE SEQUENCE [LARGE SCALE GENOMIC DNA]</scope>
    <source>
        <strain evidence="2">ATCC 43099</strain>
        <strain evidence="4">ATCC 43099 / DSM 3394 / CCM 3739 / CIP 104546 / IAM 13178 / JCM 8861 / NBRC 102185 / NCIMB 2190 / MS3</strain>
    </source>
</reference>
<name>D3SVI2_NATMM</name>
<feature type="region of interest" description="Disordered" evidence="1">
    <location>
        <begin position="69"/>
        <end position="96"/>
    </location>
</feature>
<reference evidence="4" key="1">
    <citation type="submission" date="2010-02" db="EMBL/GenBank/DDBJ databases">
        <title>Complete sequence of chromosome of Natrialba magadii ATCC 43099.</title>
        <authorList>
            <consortium name="US DOE Joint Genome Institute"/>
            <person name="Lucas S."/>
            <person name="Copeland A."/>
            <person name="Lapidus A."/>
            <person name="Cheng J.-F."/>
            <person name="Bruce D."/>
            <person name="Goodwin L."/>
            <person name="Pitluck S."/>
            <person name="Davenport K."/>
            <person name="Saunders E."/>
            <person name="Detter J.C."/>
            <person name="Han C."/>
            <person name="Tapia R."/>
            <person name="Land M."/>
            <person name="Hauser L."/>
            <person name="Kyrpides N."/>
            <person name="Mikhailova N."/>
            <person name="De Castro R.E."/>
            <person name="Maupin-Furlow J.A."/>
            <person name="Woyke T."/>
        </authorList>
    </citation>
    <scope>NUCLEOTIDE SEQUENCE [LARGE SCALE GENOMIC DNA]</scope>
    <source>
        <strain evidence="4">ATCC 43099 / DSM 3394 / CCM 3739 / CIP 104546 / IAM 13178 / JCM 8861 / NBRC 102185 / NCIMB 2190 / MS3</strain>
    </source>
</reference>
<dbReference type="EMBL" id="CP001932">
    <property type="protein sequence ID" value="ADD05590.1"/>
    <property type="molecule type" value="Genomic_DNA"/>
</dbReference>
<feature type="compositionally biased region" description="Basic and acidic residues" evidence="1">
    <location>
        <begin position="70"/>
        <end position="87"/>
    </location>
</feature>
<dbReference type="HOGENOM" id="CLU_2353289_0_0_2"/>
<accession>D3SVI2</accession>
<dbReference type="STRING" id="547559.Nmag_2020"/>
<dbReference type="PaxDb" id="547559-Nmag_2020"/>
<evidence type="ECO:0000313" key="4">
    <source>
        <dbReference type="Proteomes" id="UP000001879"/>
    </source>
</evidence>
<evidence type="ECO:0000313" key="2">
    <source>
        <dbReference type="EMBL" id="ADD05590.1"/>
    </source>
</evidence>
<dbReference type="AlphaFoldDB" id="D3SVI2"/>
<proteinExistence type="predicted"/>
<gene>
    <name evidence="2" type="ordered locus">Nmag_2020</name>
    <name evidence="3" type="ORF">C500_10314</name>
</gene>
<sequence>MRVRAGEWEPSVGLEYTRHLEHGLLVGNRSRDLLVAEPAECRSAIRFEDDAVDVVVIEERECVSETVESTARELFRESGGESGDRDGGPSADMLGR</sequence>
<evidence type="ECO:0000313" key="3">
    <source>
        <dbReference type="EMBL" id="ELY29997.1"/>
    </source>
</evidence>
<dbReference type="EMBL" id="AOHS01000034">
    <property type="protein sequence ID" value="ELY29997.1"/>
    <property type="molecule type" value="Genomic_DNA"/>
</dbReference>
<reference evidence="3 5" key="3">
    <citation type="journal article" date="2014" name="PLoS Genet.">
        <title>Phylogenetically driven sequencing of extremely halophilic archaea reveals strategies for static and dynamic osmo-response.</title>
        <authorList>
            <person name="Becker E.A."/>
            <person name="Seitzer P.M."/>
            <person name="Tritt A."/>
            <person name="Larsen D."/>
            <person name="Krusor M."/>
            <person name="Yao A.I."/>
            <person name="Wu D."/>
            <person name="Madern D."/>
            <person name="Eisen J.A."/>
            <person name="Darling A.E."/>
            <person name="Facciotti M.T."/>
        </authorList>
    </citation>
    <scope>NUCLEOTIDE SEQUENCE [LARGE SCALE GENOMIC DNA]</scope>
    <source>
        <strain evidence="5">ATCC 43099 / DSM 3394 / CCM 3739 / CIP 104546 / IAM 13178 / JCM 8861 / NBRC 102185 / NCIMB 2190 / MS3</strain>
        <strain evidence="3">MS-3</strain>
    </source>
</reference>
<dbReference type="PATRIC" id="fig|547559.17.peg.2036"/>
<evidence type="ECO:0000256" key="1">
    <source>
        <dbReference type="SAM" id="MobiDB-lite"/>
    </source>
</evidence>